<dbReference type="InterPro" id="IPR013830">
    <property type="entry name" value="SGNH_hydro"/>
</dbReference>
<dbReference type="EMBL" id="JALEMU010000114">
    <property type="protein sequence ID" value="MCI5756038.1"/>
    <property type="molecule type" value="Genomic_DNA"/>
</dbReference>
<dbReference type="EMBL" id="CBFW010000240">
    <property type="protein sequence ID" value="CDC74670.1"/>
    <property type="molecule type" value="Genomic_DNA"/>
</dbReference>
<organism evidence="2 4">
    <name type="scientific">Candidatus Colimorpha enterica</name>
    <dbReference type="NCBI Taxonomy" id="3083063"/>
    <lineage>
        <taxon>Bacteria</taxon>
        <taxon>Pseudomonadati</taxon>
        <taxon>Bacteroidota</taxon>
        <taxon>Bacteroidia</taxon>
        <taxon>Bacteroidales</taxon>
        <taxon>Candidatus Colimorpha</taxon>
    </lineage>
</organism>
<evidence type="ECO:0000313" key="2">
    <source>
        <dbReference type="EMBL" id="CDC74670.1"/>
    </source>
</evidence>
<dbReference type="Proteomes" id="UP001139365">
    <property type="component" value="Unassembled WGS sequence"/>
</dbReference>
<proteinExistence type="predicted"/>
<sequence>MNTADRFSGRIAVFYGDSITYGAYTGENDTCPASRAEKRWCDIVSERLGFSEMTDYSESGISVSATSPVRPEAAVSACFDRMRPDADVIFIAAGTNDFGTGVKPGKPDDDSDVSFTGAVRKLCRGLREKYPHGDIIFVLPIDRYDREGEHGYPLSLYRDILRKIAGEEYRFTVIDGGRFGINASDPDFVTKHMKDGVHPDPVGQRIYADGVIAALTSDKQHRTVYDK</sequence>
<accession>R6TR66</accession>
<name>R6TR66_9BACT</name>
<dbReference type="CDD" id="cd00229">
    <property type="entry name" value="SGNH_hydrolase"/>
    <property type="match status" value="1"/>
</dbReference>
<evidence type="ECO:0000313" key="5">
    <source>
        <dbReference type="Proteomes" id="UP001139365"/>
    </source>
</evidence>
<gene>
    <name evidence="2" type="ORF">BN580_01582</name>
    <name evidence="3" type="ORF">MR241_07070</name>
</gene>
<dbReference type="Proteomes" id="UP000017938">
    <property type="component" value="Unassembled WGS sequence"/>
</dbReference>
<dbReference type="SUPFAM" id="SSF52266">
    <property type="entry name" value="SGNH hydrolase"/>
    <property type="match status" value="1"/>
</dbReference>
<reference evidence="2" key="1">
    <citation type="submission" date="2012-11" db="EMBL/GenBank/DDBJ databases">
        <title>Dependencies among metagenomic species, viruses, plasmids and units of genetic variation.</title>
        <authorList>
            <person name="Nielsen H.B."/>
            <person name="Almeida M."/>
            <person name="Juncker A.S."/>
            <person name="Rasmussen S."/>
            <person name="Li J."/>
            <person name="Sunagawa S."/>
            <person name="Plichta D."/>
            <person name="Gautier L."/>
            <person name="Le Chatelier E."/>
            <person name="Peletier E."/>
            <person name="Bonde I."/>
            <person name="Nielsen T."/>
            <person name="Manichanh C."/>
            <person name="Arumugam M."/>
            <person name="Batto J."/>
            <person name="Santos M.B.Q.D."/>
            <person name="Blom N."/>
            <person name="Borruel N."/>
            <person name="Burgdorf K.S."/>
            <person name="Boumezbeur F."/>
            <person name="Casellas F."/>
            <person name="Dore J."/>
            <person name="Guarner F."/>
            <person name="Hansen T."/>
            <person name="Hildebrand F."/>
            <person name="Kaas R.S."/>
            <person name="Kennedy S."/>
            <person name="Kristiansen K."/>
            <person name="Kultima J.R."/>
            <person name="Leonard P."/>
            <person name="Levenez F."/>
            <person name="Lund O."/>
            <person name="Moumen B."/>
            <person name="Le Paslier D."/>
            <person name="Pons N."/>
            <person name="Pedersen O."/>
            <person name="Prifti E."/>
            <person name="Qin J."/>
            <person name="Raes J."/>
            <person name="Tap J."/>
            <person name="Tims S."/>
            <person name="Ussery D.W."/>
            <person name="Yamada T."/>
            <person name="MetaHit consortium"/>
            <person name="Renault P."/>
            <person name="Sicheritz-Ponten T."/>
            <person name="Bork P."/>
            <person name="Wang J."/>
            <person name="Brunak S."/>
            <person name="Ehrlich S.D."/>
        </authorList>
    </citation>
    <scope>NUCLEOTIDE SEQUENCE [LARGE SCALE GENOMIC DNA]</scope>
</reference>
<dbReference type="Gene3D" id="3.40.50.1110">
    <property type="entry name" value="SGNH hydrolase"/>
    <property type="match status" value="1"/>
</dbReference>
<evidence type="ECO:0000313" key="4">
    <source>
        <dbReference type="Proteomes" id="UP000017938"/>
    </source>
</evidence>
<comment type="caution">
    <text evidence="2">The sequence shown here is derived from an EMBL/GenBank/DDBJ whole genome shotgun (WGS) entry which is preliminary data.</text>
</comment>
<dbReference type="GO" id="GO:0016788">
    <property type="term" value="F:hydrolase activity, acting on ester bonds"/>
    <property type="evidence" value="ECO:0007669"/>
    <property type="project" value="UniProtKB-ARBA"/>
</dbReference>
<keyword evidence="3" id="KW-0378">Hydrolase</keyword>
<dbReference type="InterPro" id="IPR036514">
    <property type="entry name" value="SGNH_hydro_sf"/>
</dbReference>
<dbReference type="Pfam" id="PF13472">
    <property type="entry name" value="Lipase_GDSL_2"/>
    <property type="match status" value="1"/>
</dbReference>
<feature type="domain" description="SGNH hydrolase-type esterase" evidence="1">
    <location>
        <begin position="14"/>
        <end position="206"/>
    </location>
</feature>
<protein>
    <submittedName>
        <fullName evidence="3">SGNH/GDSL hydrolase family protein</fullName>
    </submittedName>
</protein>
<dbReference type="STRING" id="1263015.BN580_01582"/>
<evidence type="ECO:0000259" key="1">
    <source>
        <dbReference type="Pfam" id="PF13472"/>
    </source>
</evidence>
<reference evidence="3 5" key="2">
    <citation type="submission" date="2022-03" db="EMBL/GenBank/DDBJ databases">
        <title>Metagenome-assembled genomes from swine fecal metagenomes.</title>
        <authorList>
            <person name="Holman D.B."/>
            <person name="Kommadath A."/>
        </authorList>
    </citation>
    <scope>NUCLEOTIDE SEQUENCE [LARGE SCALE GENOMIC DNA]</scope>
    <source>
        <strain evidence="3">SUG147</strain>
    </source>
</reference>
<dbReference type="AlphaFoldDB" id="R6TR66"/>
<evidence type="ECO:0000313" key="3">
    <source>
        <dbReference type="EMBL" id="MCI5756038.1"/>
    </source>
</evidence>